<dbReference type="InterPro" id="IPR017806">
    <property type="entry name" value="EgtB"/>
</dbReference>
<feature type="domain" description="DinB-like" evidence="5">
    <location>
        <begin position="16"/>
        <end position="144"/>
    </location>
</feature>
<evidence type="ECO:0000256" key="2">
    <source>
        <dbReference type="ARBA" id="ARBA00023004"/>
    </source>
</evidence>
<dbReference type="InterPro" id="IPR051043">
    <property type="entry name" value="Sulfatase_Mod_Factor_Kinase"/>
</dbReference>
<evidence type="ECO:0000313" key="7">
    <source>
        <dbReference type="Proteomes" id="UP001059380"/>
    </source>
</evidence>
<name>A0A9J7BXI7_9BACT</name>
<dbReference type="EMBL" id="CP093313">
    <property type="protein sequence ID" value="UWZ85710.1"/>
    <property type="molecule type" value="Genomic_DNA"/>
</dbReference>
<dbReference type="InterPro" id="IPR016187">
    <property type="entry name" value="CTDL_fold"/>
</dbReference>
<dbReference type="SUPFAM" id="SSF56436">
    <property type="entry name" value="C-type lectin-like"/>
    <property type="match status" value="1"/>
</dbReference>
<comment type="pathway">
    <text evidence="3">Amino-acid biosynthesis; ergothioneine biosynthesis.</text>
</comment>
<gene>
    <name evidence="6" type="primary">egtB</name>
    <name evidence="6" type="ORF">MOP44_07130</name>
</gene>
<proteinExistence type="predicted"/>
<dbReference type="PANTHER" id="PTHR23150">
    <property type="entry name" value="SULFATASE MODIFYING FACTOR 1, 2"/>
    <property type="match status" value="1"/>
</dbReference>
<dbReference type="Proteomes" id="UP001059380">
    <property type="component" value="Chromosome"/>
</dbReference>
<dbReference type="RefSeq" id="WP_260795303.1">
    <property type="nucleotide sequence ID" value="NZ_CP093313.1"/>
</dbReference>
<dbReference type="InterPro" id="IPR005532">
    <property type="entry name" value="SUMF_dom"/>
</dbReference>
<dbReference type="InterPro" id="IPR042095">
    <property type="entry name" value="SUMF_sf"/>
</dbReference>
<evidence type="ECO:0000259" key="4">
    <source>
        <dbReference type="Pfam" id="PF03781"/>
    </source>
</evidence>
<feature type="domain" description="Sulfatase-modifying factor enzyme-like" evidence="4">
    <location>
        <begin position="184"/>
        <end position="442"/>
    </location>
</feature>
<dbReference type="KEGG" id="orp:MOP44_07130"/>
<dbReference type="Pfam" id="PF12867">
    <property type="entry name" value="DinB_2"/>
    <property type="match status" value="1"/>
</dbReference>
<organism evidence="6 7">
    <name type="scientific">Occallatibacter riparius</name>
    <dbReference type="NCBI Taxonomy" id="1002689"/>
    <lineage>
        <taxon>Bacteria</taxon>
        <taxon>Pseudomonadati</taxon>
        <taxon>Acidobacteriota</taxon>
        <taxon>Terriglobia</taxon>
        <taxon>Terriglobales</taxon>
        <taxon>Acidobacteriaceae</taxon>
        <taxon>Occallatibacter</taxon>
    </lineage>
</organism>
<dbReference type="PANTHER" id="PTHR23150:SF36">
    <property type="entry name" value="HERCYNINE OXYGENASE"/>
    <property type="match status" value="1"/>
</dbReference>
<keyword evidence="7" id="KW-1185">Reference proteome</keyword>
<evidence type="ECO:0000313" key="6">
    <source>
        <dbReference type="EMBL" id="UWZ85710.1"/>
    </source>
</evidence>
<dbReference type="GO" id="GO:0052699">
    <property type="term" value="P:ergothioneine biosynthetic process"/>
    <property type="evidence" value="ECO:0007669"/>
    <property type="project" value="InterPro"/>
</dbReference>
<evidence type="ECO:0000256" key="1">
    <source>
        <dbReference type="ARBA" id="ARBA00023002"/>
    </source>
</evidence>
<keyword evidence="2" id="KW-0408">Iron</keyword>
<sequence>MSAQTNAPSTTVAERFREVRRRTMALCEPLTPEDMMVQSCPEASPAKWHLAHTAWFFESFVLREFVPGYQPFHPDFVWLFNSYYQTFAAFPEKRLRSSFSRPGLEEILRFRAHVDEAVEQLLDQSPEPEVLKRIELGANHEEQHQELLLTDILHAFFTNPLRPAYRKLEAPLRAAGSAAPLQFLRFEGGLLEAGHAGETFCFDNELPRHRVWLEPYGLAERLVTCGEYAEFIEDGGYRRPELWLSDGWNAVQAHGWNAPLYWSSGSGEWTVFTLRGEIPLTQMKNASVSQVSFYEAEAYARWAGYRLPTEFEWEAAAEGRLITGNLLDSGTLMTMPASELVEQEVLRKPPRGKVLVPEAPVPFQRPWQLFGDCWQWTASAYLGYPGFRPLPGSLGEYNGKFMSGQMVLRGGSCITPTAHIRSSYRNFFAPDIRWQFSGIRLAS</sequence>
<dbReference type="NCBIfam" id="TIGR03440">
    <property type="entry name" value="egtB_TIGR03440"/>
    <property type="match status" value="1"/>
</dbReference>
<reference evidence="6" key="1">
    <citation type="submission" date="2021-04" db="EMBL/GenBank/DDBJ databases">
        <title>Phylogenetic analysis of Acidobacteriaceae.</title>
        <authorList>
            <person name="Qiu L."/>
            <person name="Zhang Q."/>
        </authorList>
    </citation>
    <scope>NUCLEOTIDE SEQUENCE</scope>
    <source>
        <strain evidence="6">DSM 25168</strain>
    </source>
</reference>
<evidence type="ECO:0000259" key="5">
    <source>
        <dbReference type="Pfam" id="PF12867"/>
    </source>
</evidence>
<protein>
    <submittedName>
        <fullName evidence="6">Ergothioneine biosynthesis protein EgtB</fullName>
    </submittedName>
</protein>
<accession>A0A9J7BXI7</accession>
<keyword evidence="1" id="KW-0560">Oxidoreductase</keyword>
<dbReference type="AlphaFoldDB" id="A0A9J7BXI7"/>
<dbReference type="SUPFAM" id="SSF109854">
    <property type="entry name" value="DinB/YfiT-like putative metalloenzymes"/>
    <property type="match status" value="1"/>
</dbReference>
<evidence type="ECO:0000256" key="3">
    <source>
        <dbReference type="ARBA" id="ARBA00037882"/>
    </source>
</evidence>
<dbReference type="InterPro" id="IPR024775">
    <property type="entry name" value="DinB-like"/>
</dbReference>
<dbReference type="Gene3D" id="3.90.1580.10">
    <property type="entry name" value="paralog of FGE (formylglycine-generating enzyme)"/>
    <property type="match status" value="1"/>
</dbReference>
<dbReference type="Pfam" id="PF03781">
    <property type="entry name" value="FGE-sulfatase"/>
    <property type="match status" value="1"/>
</dbReference>
<dbReference type="InterPro" id="IPR034660">
    <property type="entry name" value="DinB/YfiT-like"/>
</dbReference>